<dbReference type="PRINTS" id="PR00420">
    <property type="entry name" value="RNGMNOXGNASE"/>
</dbReference>
<evidence type="ECO:0000256" key="6">
    <source>
        <dbReference type="SAM" id="MobiDB-lite"/>
    </source>
</evidence>
<keyword evidence="5" id="KW-0503">Monooxygenase</keyword>
<dbReference type="EMBL" id="KV878977">
    <property type="protein sequence ID" value="OJJ99654.1"/>
    <property type="molecule type" value="Genomic_DNA"/>
</dbReference>
<reference evidence="9" key="1">
    <citation type="journal article" date="2017" name="Genome Biol.">
        <title>Comparative genomics reveals high biological diversity and specific adaptations in the industrially and medically important fungal genus Aspergillus.</title>
        <authorList>
            <person name="de Vries R.P."/>
            <person name="Riley R."/>
            <person name="Wiebenga A."/>
            <person name="Aguilar-Osorio G."/>
            <person name="Amillis S."/>
            <person name="Uchima C.A."/>
            <person name="Anderluh G."/>
            <person name="Asadollahi M."/>
            <person name="Askin M."/>
            <person name="Barry K."/>
            <person name="Battaglia E."/>
            <person name="Bayram O."/>
            <person name="Benocci T."/>
            <person name="Braus-Stromeyer S.A."/>
            <person name="Caldana C."/>
            <person name="Canovas D."/>
            <person name="Cerqueira G.C."/>
            <person name="Chen F."/>
            <person name="Chen W."/>
            <person name="Choi C."/>
            <person name="Clum A."/>
            <person name="Dos Santos R.A."/>
            <person name="Damasio A.R."/>
            <person name="Diallinas G."/>
            <person name="Emri T."/>
            <person name="Fekete E."/>
            <person name="Flipphi M."/>
            <person name="Freyberg S."/>
            <person name="Gallo A."/>
            <person name="Gournas C."/>
            <person name="Habgood R."/>
            <person name="Hainaut M."/>
            <person name="Harispe M.L."/>
            <person name="Henrissat B."/>
            <person name="Hilden K.S."/>
            <person name="Hope R."/>
            <person name="Hossain A."/>
            <person name="Karabika E."/>
            <person name="Karaffa L."/>
            <person name="Karanyi Z."/>
            <person name="Krasevec N."/>
            <person name="Kuo A."/>
            <person name="Kusch H."/>
            <person name="LaButti K."/>
            <person name="Lagendijk E.L."/>
            <person name="Lapidus A."/>
            <person name="Levasseur A."/>
            <person name="Lindquist E."/>
            <person name="Lipzen A."/>
            <person name="Logrieco A.F."/>
            <person name="MacCabe A."/>
            <person name="Maekelae M.R."/>
            <person name="Malavazi I."/>
            <person name="Melin P."/>
            <person name="Meyer V."/>
            <person name="Mielnichuk N."/>
            <person name="Miskei M."/>
            <person name="Molnar A.P."/>
            <person name="Mule G."/>
            <person name="Ngan C.Y."/>
            <person name="Orejas M."/>
            <person name="Orosz E."/>
            <person name="Ouedraogo J.P."/>
            <person name="Overkamp K.M."/>
            <person name="Park H.-S."/>
            <person name="Perrone G."/>
            <person name="Piumi F."/>
            <person name="Punt P.J."/>
            <person name="Ram A.F."/>
            <person name="Ramon A."/>
            <person name="Rauscher S."/>
            <person name="Record E."/>
            <person name="Riano-Pachon D.M."/>
            <person name="Robert V."/>
            <person name="Roehrig J."/>
            <person name="Ruller R."/>
            <person name="Salamov A."/>
            <person name="Salih N.S."/>
            <person name="Samson R.A."/>
            <person name="Sandor E."/>
            <person name="Sanguinetti M."/>
            <person name="Schuetze T."/>
            <person name="Sepcic K."/>
            <person name="Shelest E."/>
            <person name="Sherlock G."/>
            <person name="Sophianopoulou V."/>
            <person name="Squina F.M."/>
            <person name="Sun H."/>
            <person name="Susca A."/>
            <person name="Todd R.B."/>
            <person name="Tsang A."/>
            <person name="Unkles S.E."/>
            <person name="van de Wiele N."/>
            <person name="van Rossen-Uffink D."/>
            <person name="Oliveira J.V."/>
            <person name="Vesth T.C."/>
            <person name="Visser J."/>
            <person name="Yu J.-H."/>
            <person name="Zhou M."/>
            <person name="Andersen M.R."/>
            <person name="Archer D.B."/>
            <person name="Baker S.E."/>
            <person name="Benoit I."/>
            <person name="Brakhage A.A."/>
            <person name="Braus G.H."/>
            <person name="Fischer R."/>
            <person name="Frisvad J.C."/>
            <person name="Goldman G.H."/>
            <person name="Houbraken J."/>
            <person name="Oakley B."/>
            <person name="Pocsi I."/>
            <person name="Scazzocchio C."/>
            <person name="Seiboth B."/>
            <person name="vanKuyk P.A."/>
            <person name="Wortman J."/>
            <person name="Dyer P.S."/>
            <person name="Grigoriev I.V."/>
        </authorList>
    </citation>
    <scope>NUCLEOTIDE SEQUENCE [LARGE SCALE GENOMIC DNA]</scope>
    <source>
        <strain evidence="9">ATCC 16872 / CBS 172.66 / WB 5094</strain>
    </source>
</reference>
<evidence type="ECO:0000313" key="9">
    <source>
        <dbReference type="Proteomes" id="UP000184546"/>
    </source>
</evidence>
<proteinExistence type="inferred from homology"/>
<dbReference type="Gene3D" id="3.50.50.60">
    <property type="entry name" value="FAD/NAD(P)-binding domain"/>
    <property type="match status" value="1"/>
</dbReference>
<dbReference type="SUPFAM" id="SSF51905">
    <property type="entry name" value="FAD/NAD(P)-binding domain"/>
    <property type="match status" value="1"/>
</dbReference>
<comment type="similarity">
    <text evidence="1">Belongs to the paxM FAD-dependent monooxygenase family.</text>
</comment>
<dbReference type="AlphaFoldDB" id="A0A1L9WTV9"/>
<dbReference type="PANTHER" id="PTHR13789:SF236">
    <property type="entry name" value="MONOOXYGENASE, PUTATIVE (AFU_ORTHOLOGUE AFUA_6G12060)-RELATED"/>
    <property type="match status" value="1"/>
</dbReference>
<evidence type="ECO:0000313" key="8">
    <source>
        <dbReference type="EMBL" id="OJJ99654.1"/>
    </source>
</evidence>
<dbReference type="GO" id="GO:0071949">
    <property type="term" value="F:FAD binding"/>
    <property type="evidence" value="ECO:0007669"/>
    <property type="project" value="InterPro"/>
</dbReference>
<name>A0A1L9WTV9_ASPA1</name>
<dbReference type="OrthoDB" id="16820at2759"/>
<feature type="domain" description="FAD-binding" evidence="7">
    <location>
        <begin position="21"/>
        <end position="357"/>
    </location>
</feature>
<evidence type="ECO:0000256" key="4">
    <source>
        <dbReference type="ARBA" id="ARBA00023002"/>
    </source>
</evidence>
<dbReference type="OMA" id="RWHKANW"/>
<keyword evidence="2" id="KW-0285">Flavoprotein</keyword>
<dbReference type="InterPro" id="IPR036188">
    <property type="entry name" value="FAD/NAD-bd_sf"/>
</dbReference>
<dbReference type="PANTHER" id="PTHR13789">
    <property type="entry name" value="MONOOXYGENASE"/>
    <property type="match status" value="1"/>
</dbReference>
<dbReference type="InterPro" id="IPR050493">
    <property type="entry name" value="FAD-dep_Monooxygenase_BioMet"/>
</dbReference>
<keyword evidence="9" id="KW-1185">Reference proteome</keyword>
<dbReference type="STRING" id="690307.A0A1L9WTV9"/>
<gene>
    <name evidence="8" type="ORF">ASPACDRAFT_52327</name>
</gene>
<dbReference type="VEuPathDB" id="FungiDB:ASPACDRAFT_52327"/>
<dbReference type="Pfam" id="PF01494">
    <property type="entry name" value="FAD_binding_3"/>
    <property type="match status" value="1"/>
</dbReference>
<dbReference type="Proteomes" id="UP000184546">
    <property type="component" value="Unassembled WGS sequence"/>
</dbReference>
<organism evidence="8 9">
    <name type="scientific">Aspergillus aculeatus (strain ATCC 16872 / CBS 172.66 / WB 5094)</name>
    <dbReference type="NCBI Taxonomy" id="690307"/>
    <lineage>
        <taxon>Eukaryota</taxon>
        <taxon>Fungi</taxon>
        <taxon>Dikarya</taxon>
        <taxon>Ascomycota</taxon>
        <taxon>Pezizomycotina</taxon>
        <taxon>Eurotiomycetes</taxon>
        <taxon>Eurotiomycetidae</taxon>
        <taxon>Eurotiales</taxon>
        <taxon>Aspergillaceae</taxon>
        <taxon>Aspergillus</taxon>
        <taxon>Aspergillus subgen. Circumdati</taxon>
    </lineage>
</organism>
<sequence length="465" mass="50789">MTVTNGVGPAGVAEPRSSGIEVIIVGLGIAGLVAAIECHYKGHTVIGLEKSPEVRVLGDSIALGSNATKVLQAWEQGQVYRQLVTQSDDVAALEVLDPAGKLYALDAMDSYGVGEGMIIHRGTLITGLYRHATSLGIELRFGAAVTAYWESEDGEQAGVTVNGEQNISADCVIGADGVHSRTRDFVLGYRIPTQKSGLAAYRSCFSAKLVAGDPDAAWILKEEGERDRMRSYIANRGLGLTLATGKRGQNVVWQVWHRNETQSAETWETTSKARVEDALALLQDWPIYSKVAAVLRHTPDEMLADYNIIVRDPLPRWISSGGRIMILGDAAHVMSPMVGQGGGQSIEDAATLAICLELAGKSRVRLGLQAVQDLRYQRTRLIQESGNAIYEQWRDPDWEAIEKNPAIIKLPRPEWIFGYDVHQDVYKEFPAVQRAIQDGSTYRPRNVPEDGEYQSAYDSKASAIP</sequence>
<dbReference type="RefSeq" id="XP_020055994.1">
    <property type="nucleotide sequence ID" value="XM_020202599.1"/>
</dbReference>
<evidence type="ECO:0000259" key="7">
    <source>
        <dbReference type="Pfam" id="PF01494"/>
    </source>
</evidence>
<feature type="region of interest" description="Disordered" evidence="6">
    <location>
        <begin position="440"/>
        <end position="465"/>
    </location>
</feature>
<keyword evidence="3" id="KW-0274">FAD</keyword>
<protein>
    <recommendedName>
        <fullName evidence="7">FAD-binding domain-containing protein</fullName>
    </recommendedName>
</protein>
<keyword evidence="4" id="KW-0560">Oxidoreductase</keyword>
<dbReference type="GeneID" id="30976413"/>
<evidence type="ECO:0000256" key="2">
    <source>
        <dbReference type="ARBA" id="ARBA00022630"/>
    </source>
</evidence>
<accession>A0A1L9WTV9</accession>
<evidence type="ECO:0000256" key="5">
    <source>
        <dbReference type="ARBA" id="ARBA00023033"/>
    </source>
</evidence>
<evidence type="ECO:0000256" key="1">
    <source>
        <dbReference type="ARBA" id="ARBA00007992"/>
    </source>
</evidence>
<evidence type="ECO:0000256" key="3">
    <source>
        <dbReference type="ARBA" id="ARBA00022827"/>
    </source>
</evidence>
<dbReference type="InterPro" id="IPR002938">
    <property type="entry name" value="FAD-bd"/>
</dbReference>
<dbReference type="GO" id="GO:0004497">
    <property type="term" value="F:monooxygenase activity"/>
    <property type="evidence" value="ECO:0007669"/>
    <property type="project" value="UniProtKB-KW"/>
</dbReference>